<organism evidence="6 7">
    <name type="scientific">Senna tora</name>
    <dbReference type="NCBI Taxonomy" id="362788"/>
    <lineage>
        <taxon>Eukaryota</taxon>
        <taxon>Viridiplantae</taxon>
        <taxon>Streptophyta</taxon>
        <taxon>Embryophyta</taxon>
        <taxon>Tracheophyta</taxon>
        <taxon>Spermatophyta</taxon>
        <taxon>Magnoliopsida</taxon>
        <taxon>eudicotyledons</taxon>
        <taxon>Gunneridae</taxon>
        <taxon>Pentapetalae</taxon>
        <taxon>rosids</taxon>
        <taxon>fabids</taxon>
        <taxon>Fabales</taxon>
        <taxon>Fabaceae</taxon>
        <taxon>Caesalpinioideae</taxon>
        <taxon>Cassia clade</taxon>
        <taxon>Senna</taxon>
    </lineage>
</organism>
<dbReference type="OrthoDB" id="1435350at2759"/>
<dbReference type="GO" id="GO:0003677">
    <property type="term" value="F:DNA binding"/>
    <property type="evidence" value="ECO:0007669"/>
    <property type="project" value="InterPro"/>
</dbReference>
<evidence type="ECO:0000313" key="7">
    <source>
        <dbReference type="Proteomes" id="UP000634136"/>
    </source>
</evidence>
<reference evidence="6" key="1">
    <citation type="submission" date="2020-09" db="EMBL/GenBank/DDBJ databases">
        <title>Genome-Enabled Discovery of Anthraquinone Biosynthesis in Senna tora.</title>
        <authorList>
            <person name="Kang S.-H."/>
            <person name="Pandey R.P."/>
            <person name="Lee C.-M."/>
            <person name="Sim J.-S."/>
            <person name="Jeong J.-T."/>
            <person name="Choi B.-S."/>
            <person name="Jung M."/>
            <person name="Ginzburg D."/>
            <person name="Zhao K."/>
            <person name="Won S.Y."/>
            <person name="Oh T.-J."/>
            <person name="Yu Y."/>
            <person name="Kim N.-H."/>
            <person name="Lee O.R."/>
            <person name="Lee T.-H."/>
            <person name="Bashyal P."/>
            <person name="Kim T.-S."/>
            <person name="Lee W.-H."/>
            <person name="Kawkins C."/>
            <person name="Kim C.-K."/>
            <person name="Kim J.S."/>
            <person name="Ahn B.O."/>
            <person name="Rhee S.Y."/>
            <person name="Sohng J.K."/>
        </authorList>
    </citation>
    <scope>NUCLEOTIDE SEQUENCE</scope>
    <source>
        <tissue evidence="6">Leaf</tissue>
    </source>
</reference>
<keyword evidence="3" id="KW-0862">Zinc</keyword>
<proteinExistence type="predicted"/>
<dbReference type="Proteomes" id="UP000634136">
    <property type="component" value="Unassembled WGS sequence"/>
</dbReference>
<dbReference type="PANTHER" id="PTHR46951:SF2">
    <property type="entry name" value="BED-TYPE DOMAIN-CONTAINING PROTEIN"/>
    <property type="match status" value="1"/>
</dbReference>
<gene>
    <name evidence="6" type="ORF">G2W53_017701</name>
</gene>
<accession>A0A834WKQ6</accession>
<sequence length="170" mass="18320">MNAGEEHSLLFSLIVEYLITAAQPPPIGSGAGTSGSGQNKKRKNALGSRTDVSWKHGHAVDGDIRKVECKYCSKIYMGGAYRFKHHLACTSNNVEPCVFVPDDFKKEMLTIVVKSIERPSKENLSGVGVHDEKDKEVGGSVPTQSQSLIGSAFKKQMVAGGSKQATLNQL</sequence>
<evidence type="ECO:0000313" key="6">
    <source>
        <dbReference type="EMBL" id="KAF7826537.1"/>
    </source>
</evidence>
<evidence type="ECO:0000256" key="3">
    <source>
        <dbReference type="ARBA" id="ARBA00022833"/>
    </source>
</evidence>
<evidence type="ECO:0000256" key="2">
    <source>
        <dbReference type="ARBA" id="ARBA00022771"/>
    </source>
</evidence>
<keyword evidence="1" id="KW-0479">Metal-binding</keyword>
<name>A0A834WKQ6_9FABA</name>
<keyword evidence="2" id="KW-0863">Zinc-finger</keyword>
<evidence type="ECO:0000256" key="4">
    <source>
        <dbReference type="SAM" id="MobiDB-lite"/>
    </source>
</evidence>
<dbReference type="EMBL" id="JAAIUW010000006">
    <property type="protein sequence ID" value="KAF7826537.1"/>
    <property type="molecule type" value="Genomic_DNA"/>
</dbReference>
<protein>
    <recommendedName>
        <fullName evidence="5">BED-type domain-containing protein</fullName>
    </recommendedName>
</protein>
<dbReference type="AlphaFoldDB" id="A0A834WKQ6"/>
<comment type="caution">
    <text evidence="6">The sequence shown here is derived from an EMBL/GenBank/DDBJ whole genome shotgun (WGS) entry which is preliminary data.</text>
</comment>
<keyword evidence="7" id="KW-1185">Reference proteome</keyword>
<dbReference type="Pfam" id="PF02892">
    <property type="entry name" value="zf-BED"/>
    <property type="match status" value="1"/>
</dbReference>
<dbReference type="GO" id="GO:0008270">
    <property type="term" value="F:zinc ion binding"/>
    <property type="evidence" value="ECO:0007669"/>
    <property type="project" value="UniProtKB-KW"/>
</dbReference>
<feature type="domain" description="BED-type" evidence="5">
    <location>
        <begin position="54"/>
        <end position="89"/>
    </location>
</feature>
<evidence type="ECO:0000259" key="5">
    <source>
        <dbReference type="Pfam" id="PF02892"/>
    </source>
</evidence>
<feature type="region of interest" description="Disordered" evidence="4">
    <location>
        <begin position="123"/>
        <end position="143"/>
    </location>
</feature>
<dbReference type="InterPro" id="IPR003656">
    <property type="entry name" value="Znf_BED"/>
</dbReference>
<evidence type="ECO:0000256" key="1">
    <source>
        <dbReference type="ARBA" id="ARBA00022723"/>
    </source>
</evidence>
<dbReference type="PANTHER" id="PTHR46951">
    <property type="entry name" value="BED-TYPE DOMAIN-CONTAINING PROTEIN"/>
    <property type="match status" value="1"/>
</dbReference>
<feature type="region of interest" description="Disordered" evidence="4">
    <location>
        <begin position="28"/>
        <end position="50"/>
    </location>
</feature>